<name>A0A182I4E2_ANOAR</name>
<dbReference type="EnsemblMetazoa" id="AARA008439-RA">
    <property type="protein sequence ID" value="AARA008439-PA"/>
    <property type="gene ID" value="AARA008439"/>
</dbReference>
<dbReference type="AlphaFoldDB" id="A0A182I4E2"/>
<dbReference type="GeneID" id="120894759"/>
<dbReference type="Proteomes" id="UP000075840">
    <property type="component" value="Unassembled WGS sequence"/>
</dbReference>
<dbReference type="EMBL" id="APCN01002303">
    <property type="status" value="NOT_ANNOTATED_CDS"/>
    <property type="molecule type" value="Genomic_DNA"/>
</dbReference>
<organism evidence="1 2">
    <name type="scientific">Anopheles arabiensis</name>
    <name type="common">Mosquito</name>
    <dbReference type="NCBI Taxonomy" id="7173"/>
    <lineage>
        <taxon>Eukaryota</taxon>
        <taxon>Metazoa</taxon>
        <taxon>Ecdysozoa</taxon>
        <taxon>Arthropoda</taxon>
        <taxon>Hexapoda</taxon>
        <taxon>Insecta</taxon>
        <taxon>Pterygota</taxon>
        <taxon>Neoptera</taxon>
        <taxon>Endopterygota</taxon>
        <taxon>Diptera</taxon>
        <taxon>Nematocera</taxon>
        <taxon>Culicoidea</taxon>
        <taxon>Culicidae</taxon>
        <taxon>Anophelinae</taxon>
        <taxon>Anopheles</taxon>
    </lineage>
</organism>
<dbReference type="VEuPathDB" id="VectorBase:AARA21_004649"/>
<protein>
    <submittedName>
        <fullName evidence="1">Uncharacterized protein</fullName>
    </submittedName>
</protein>
<sequence>MKSVIALVLIAACASQVYSACPKTYPKYSHKVATPEELGVVGHHYGYPAGYPAGYYPGLAYPHGPAYYPYAPSCNKGPVVVNYNHPSVSSYKRPGPCSCGNCLSCKARPENLYYSEPLNPTFHY</sequence>
<evidence type="ECO:0000313" key="1">
    <source>
        <dbReference type="EnsemblMetazoa" id="AARA008439-PA"/>
    </source>
</evidence>
<dbReference type="VEuPathDB" id="VectorBase:AARA008439"/>
<dbReference type="KEGG" id="aara:120894759"/>
<proteinExistence type="predicted"/>
<reference evidence="1" key="1">
    <citation type="submission" date="2022-08" db="UniProtKB">
        <authorList>
            <consortium name="EnsemblMetazoa"/>
        </authorList>
    </citation>
    <scope>IDENTIFICATION</scope>
    <source>
        <strain evidence="1">Dongola</strain>
    </source>
</reference>
<evidence type="ECO:0000313" key="2">
    <source>
        <dbReference type="Proteomes" id="UP000075840"/>
    </source>
</evidence>
<keyword evidence="2" id="KW-1185">Reference proteome</keyword>
<dbReference type="RefSeq" id="XP_040153492.1">
    <property type="nucleotide sequence ID" value="XM_040297558.1"/>
</dbReference>
<accession>A0A182I4E2</accession>